<evidence type="ECO:0000313" key="3">
    <source>
        <dbReference type="Proteomes" id="UP000250235"/>
    </source>
</evidence>
<feature type="region of interest" description="Disordered" evidence="1">
    <location>
        <begin position="19"/>
        <end position="60"/>
    </location>
</feature>
<evidence type="ECO:0000313" key="2">
    <source>
        <dbReference type="EMBL" id="KZV56909.1"/>
    </source>
</evidence>
<protein>
    <submittedName>
        <fullName evidence="2">Uncharacterized protein</fullName>
    </submittedName>
</protein>
<proteinExistence type="predicted"/>
<sequence length="374" mass="41955">MDRSTDYFYRSDHARQDTCLKQHSSKLTTTNSSRPKLKSQPALDRSDNHEHLSPKLKSLNDTAQQPRATCIYDVFPKTARDRKLVEAQLSNSAQNCPTQISSRLVLSMLNPIRNYQQFKPELFFAISLHPRWFNQQHSTTSLISLLSSKCSVTSNAESRLRPTTQTGISSALNIQIRLRALTSIEHSGQLTVSRTACATMAQLTPFSSAHADQLRSLSPPHQSHYSDRKNRLSQIVYTLLSKQYVNQLRVLYSVRITHVSLRCSIQLSMSQTVATRLDHLTHPGLKALTRTSSRLSIQLSRVNSASDGAQLSNFKLSLYTSSALRMHIFGLTHRTMVKRLATSPHDSLVITDSAYKNQSVTNCGAKSSLKLESN</sequence>
<reference evidence="2 3" key="1">
    <citation type="journal article" date="2015" name="Proc. Natl. Acad. Sci. U.S.A.">
        <title>The resurrection genome of Boea hygrometrica: A blueprint for survival of dehydration.</title>
        <authorList>
            <person name="Xiao L."/>
            <person name="Yang G."/>
            <person name="Zhang L."/>
            <person name="Yang X."/>
            <person name="Zhao S."/>
            <person name="Ji Z."/>
            <person name="Zhou Q."/>
            <person name="Hu M."/>
            <person name="Wang Y."/>
            <person name="Chen M."/>
            <person name="Xu Y."/>
            <person name="Jin H."/>
            <person name="Xiao X."/>
            <person name="Hu G."/>
            <person name="Bao F."/>
            <person name="Hu Y."/>
            <person name="Wan P."/>
            <person name="Li L."/>
            <person name="Deng X."/>
            <person name="Kuang T."/>
            <person name="Xiang C."/>
            <person name="Zhu J.K."/>
            <person name="Oliver M.J."/>
            <person name="He Y."/>
        </authorList>
    </citation>
    <scope>NUCLEOTIDE SEQUENCE [LARGE SCALE GENOMIC DNA]</scope>
    <source>
        <strain evidence="3">cv. XS01</strain>
    </source>
</reference>
<accession>A0A2Z7DAN0</accession>
<feature type="compositionally biased region" description="Basic and acidic residues" evidence="1">
    <location>
        <begin position="44"/>
        <end position="53"/>
    </location>
</feature>
<name>A0A2Z7DAN0_9LAMI</name>
<gene>
    <name evidence="2" type="ORF">F511_28935</name>
</gene>
<dbReference type="AlphaFoldDB" id="A0A2Z7DAN0"/>
<dbReference type="EMBL" id="KQ987749">
    <property type="protein sequence ID" value="KZV56909.1"/>
    <property type="molecule type" value="Genomic_DNA"/>
</dbReference>
<evidence type="ECO:0000256" key="1">
    <source>
        <dbReference type="SAM" id="MobiDB-lite"/>
    </source>
</evidence>
<feature type="compositionally biased region" description="Polar residues" evidence="1">
    <location>
        <begin position="21"/>
        <end position="34"/>
    </location>
</feature>
<dbReference type="Proteomes" id="UP000250235">
    <property type="component" value="Unassembled WGS sequence"/>
</dbReference>
<keyword evidence="3" id="KW-1185">Reference proteome</keyword>
<organism evidence="2 3">
    <name type="scientific">Dorcoceras hygrometricum</name>
    <dbReference type="NCBI Taxonomy" id="472368"/>
    <lineage>
        <taxon>Eukaryota</taxon>
        <taxon>Viridiplantae</taxon>
        <taxon>Streptophyta</taxon>
        <taxon>Embryophyta</taxon>
        <taxon>Tracheophyta</taxon>
        <taxon>Spermatophyta</taxon>
        <taxon>Magnoliopsida</taxon>
        <taxon>eudicotyledons</taxon>
        <taxon>Gunneridae</taxon>
        <taxon>Pentapetalae</taxon>
        <taxon>asterids</taxon>
        <taxon>lamiids</taxon>
        <taxon>Lamiales</taxon>
        <taxon>Gesneriaceae</taxon>
        <taxon>Didymocarpoideae</taxon>
        <taxon>Trichosporeae</taxon>
        <taxon>Loxocarpinae</taxon>
        <taxon>Dorcoceras</taxon>
    </lineage>
</organism>